<organism evidence="2 3">
    <name type="scientific">Pseudoalteromonas aurantia 208</name>
    <dbReference type="NCBI Taxonomy" id="1314867"/>
    <lineage>
        <taxon>Bacteria</taxon>
        <taxon>Pseudomonadati</taxon>
        <taxon>Pseudomonadota</taxon>
        <taxon>Gammaproteobacteria</taxon>
        <taxon>Alteromonadales</taxon>
        <taxon>Pseudoalteromonadaceae</taxon>
        <taxon>Pseudoalteromonas</taxon>
    </lineage>
</organism>
<name>A0ABR9EHX6_9GAMM</name>
<gene>
    <name evidence="2" type="ORF">PAUR_b0691</name>
</gene>
<protein>
    <submittedName>
        <fullName evidence="2">Uncharacterized protein</fullName>
    </submittedName>
</protein>
<evidence type="ECO:0000313" key="3">
    <source>
        <dbReference type="Proteomes" id="UP000615755"/>
    </source>
</evidence>
<accession>A0ABR9EHX6</accession>
<feature type="signal peptide" evidence="1">
    <location>
        <begin position="1"/>
        <end position="19"/>
    </location>
</feature>
<dbReference type="Proteomes" id="UP000615755">
    <property type="component" value="Unassembled WGS sequence"/>
</dbReference>
<comment type="caution">
    <text evidence="2">The sequence shown here is derived from an EMBL/GenBank/DDBJ whole genome shotgun (WGS) entry which is preliminary data.</text>
</comment>
<proteinExistence type="predicted"/>
<keyword evidence="3" id="KW-1185">Reference proteome</keyword>
<dbReference type="RefSeq" id="WP_192509690.1">
    <property type="nucleotide sequence ID" value="NZ_AQGV01000015.1"/>
</dbReference>
<dbReference type="EMBL" id="AQGV01000015">
    <property type="protein sequence ID" value="MBE0370618.1"/>
    <property type="molecule type" value="Genomic_DNA"/>
</dbReference>
<evidence type="ECO:0000256" key="1">
    <source>
        <dbReference type="SAM" id="SignalP"/>
    </source>
</evidence>
<sequence length="98" mass="10807">MSYKIAWVVMLSASSLLSANETNEHKVTALKKQDTGAVSKGAISVEFLLYLSDLTLVNGDIVGPLDMTKVQEADTLENTEKRVEVENKQPLKVKEEVK</sequence>
<keyword evidence="1" id="KW-0732">Signal</keyword>
<feature type="chain" id="PRO_5047291418" evidence="1">
    <location>
        <begin position="20"/>
        <end position="98"/>
    </location>
</feature>
<reference evidence="2 3" key="1">
    <citation type="submission" date="2015-03" db="EMBL/GenBank/DDBJ databases">
        <title>Genome sequence of Pseudoalteromonas aurantia.</title>
        <authorList>
            <person name="Xie B.-B."/>
            <person name="Rong J.-C."/>
            <person name="Qin Q.-L."/>
            <person name="Zhang Y.-Z."/>
        </authorList>
    </citation>
    <scope>NUCLEOTIDE SEQUENCE [LARGE SCALE GENOMIC DNA]</scope>
    <source>
        <strain evidence="2 3">208</strain>
    </source>
</reference>
<evidence type="ECO:0000313" key="2">
    <source>
        <dbReference type="EMBL" id="MBE0370618.1"/>
    </source>
</evidence>